<keyword evidence="8 10" id="KW-0511">Multifunctional enzyme</keyword>
<keyword evidence="5 10" id="KW-0547">Nucleotide-binding</keyword>
<dbReference type="InterPro" id="IPR004821">
    <property type="entry name" value="Cyt_trans-like"/>
</dbReference>
<dbReference type="SUPFAM" id="SSF52374">
    <property type="entry name" value="Nucleotidylyl transferase"/>
    <property type="match status" value="1"/>
</dbReference>
<comment type="function">
    <text evidence="2 10">Catalyzes the ADP transfer from ATP to D-glycero-beta-D-manno-heptose 1-phosphate, yielding ADP-D-glycero-beta-D-manno-heptose.</text>
</comment>
<dbReference type="Gene3D" id="3.40.50.620">
    <property type="entry name" value="HUPs"/>
    <property type="match status" value="1"/>
</dbReference>
<feature type="binding site" evidence="10">
    <location>
        <begin position="207"/>
        <end position="210"/>
    </location>
    <ligand>
        <name>ATP</name>
        <dbReference type="ChEBI" id="CHEBI:30616"/>
    </ligand>
</feature>
<comment type="catalytic activity">
    <reaction evidence="10">
        <text>D-glycero-beta-D-manno-heptose 7-phosphate + ATP = D-glycero-beta-D-manno-heptose 1,7-bisphosphate + ADP + H(+)</text>
        <dbReference type="Rhea" id="RHEA:27473"/>
        <dbReference type="ChEBI" id="CHEBI:15378"/>
        <dbReference type="ChEBI" id="CHEBI:30616"/>
        <dbReference type="ChEBI" id="CHEBI:60204"/>
        <dbReference type="ChEBI" id="CHEBI:60208"/>
        <dbReference type="ChEBI" id="CHEBI:456216"/>
        <dbReference type="EC" id="2.7.1.167"/>
    </reaction>
</comment>
<dbReference type="EMBL" id="JACJLA010000002">
    <property type="protein sequence ID" value="MBM6912104.1"/>
    <property type="molecule type" value="Genomic_DNA"/>
</dbReference>
<dbReference type="Pfam" id="PF00294">
    <property type="entry name" value="PfkB"/>
    <property type="match status" value="1"/>
</dbReference>
<dbReference type="InterPro" id="IPR023030">
    <property type="entry name" value="Bifunc_HldE"/>
</dbReference>
<feature type="active site" evidence="10">
    <location>
        <position position="278"/>
    </location>
</feature>
<dbReference type="EC" id="2.7.7.70" evidence="10"/>
<comment type="pathway">
    <text evidence="10">Nucleotide-sugar biosynthesis; ADP-L-glycero-beta-D-manno-heptose biosynthesis; ADP-L-glycero-beta-D-manno-heptose from D-glycero-beta-D-manno-heptose 7-phosphate: step 1/4.</text>
</comment>
<comment type="caution">
    <text evidence="13">The sequence shown here is derived from an EMBL/GenBank/DDBJ whole genome shotgun (WGS) entry which is preliminary data.</text>
</comment>
<dbReference type="InterPro" id="IPR014729">
    <property type="entry name" value="Rossmann-like_a/b/a_fold"/>
</dbReference>
<evidence type="ECO:0000313" key="14">
    <source>
        <dbReference type="Proteomes" id="UP000707138"/>
    </source>
</evidence>
<proteinExistence type="inferred from homology"/>
<dbReference type="PANTHER" id="PTHR46969:SF1">
    <property type="entry name" value="BIFUNCTIONAL PROTEIN HLDE"/>
    <property type="match status" value="1"/>
</dbReference>
<keyword evidence="4 10" id="KW-0548">Nucleotidyltransferase</keyword>
<feature type="region of interest" description="Cytidylyltransferase" evidence="10">
    <location>
        <begin position="361"/>
        <end position="493"/>
    </location>
</feature>
<evidence type="ECO:0000313" key="13">
    <source>
        <dbReference type="EMBL" id="MBM6912104.1"/>
    </source>
</evidence>
<evidence type="ECO:0000256" key="3">
    <source>
        <dbReference type="ARBA" id="ARBA00022679"/>
    </source>
</evidence>
<comment type="similarity">
    <text evidence="10">In the C-terminal section; belongs to the cytidylyltransferase family.</text>
</comment>
<comment type="function">
    <text evidence="1 10">Catalyzes the phosphorylation of D-glycero-D-manno-heptose 7-phosphate at the C-1 position to selectively form D-glycero-beta-D-manno-heptose-1,7-bisphosphate.</text>
</comment>
<evidence type="ECO:0000256" key="5">
    <source>
        <dbReference type="ARBA" id="ARBA00022741"/>
    </source>
</evidence>
<sequence>MVTQTINDFLTTKLPELSIAVIGDIMVDRYVFGDVGRISPEAPVPVNRVTDIREVLGGAANVASNLANLDCHVFLAGLAGNDEHSPLLQRLLKENGIDDSGVLYEDSRHTTTKMRILGARQQMLRLDFEEPRDIAKGEAKHIITWLEEKAKMGLDGIVISDYGKGVCTPQMLETILSIAREYNITTIVDPKGNDWTKYNGATFITPNVKELSERVGYAVANTDEAIVKAAKNVLTTVQLNYVVATRSAKGITVVGRTGKIWHSQATQQEVFDVSGAGDTVVAMIITAIAAGLTMRAALHVANGAAGIVVSKVGTYPIHRRELLELWRNVRQRRRRAVDFYDRHSMAQQIRQWQNDGDTVVFTNGCFDILHCGHISYLEAAAKLGDHLVVALNSDASVKRLKGEARPINNETDRATMMQALGFVSGVVFFDEDTPAELLSELRPNILVKGGDYTPENVIGGEYVDRVEILPFKDGYSTTGIIERIKALVKEGKL</sequence>
<evidence type="ECO:0000256" key="4">
    <source>
        <dbReference type="ARBA" id="ARBA00022695"/>
    </source>
</evidence>
<dbReference type="EC" id="2.7.1.167" evidence="10"/>
<gene>
    <name evidence="13" type="primary">rfaE1</name>
    <name evidence="10" type="synonym">hldE</name>
    <name evidence="13" type="ORF">H6A01_02005</name>
</gene>
<comment type="catalytic activity">
    <reaction evidence="10">
        <text>D-glycero-beta-D-manno-heptose 1-phosphate + ATP + H(+) = ADP-D-glycero-beta-D-manno-heptose + diphosphate</text>
        <dbReference type="Rhea" id="RHEA:27465"/>
        <dbReference type="ChEBI" id="CHEBI:15378"/>
        <dbReference type="ChEBI" id="CHEBI:30616"/>
        <dbReference type="ChEBI" id="CHEBI:33019"/>
        <dbReference type="ChEBI" id="CHEBI:59967"/>
        <dbReference type="ChEBI" id="CHEBI:61593"/>
        <dbReference type="EC" id="2.7.7.70"/>
    </reaction>
</comment>
<dbReference type="CDD" id="cd01172">
    <property type="entry name" value="RfaE_like"/>
    <property type="match status" value="1"/>
</dbReference>
<evidence type="ECO:0000256" key="2">
    <source>
        <dbReference type="ARBA" id="ARBA00003753"/>
    </source>
</evidence>
<evidence type="ECO:0000256" key="6">
    <source>
        <dbReference type="ARBA" id="ARBA00022777"/>
    </source>
</evidence>
<dbReference type="Pfam" id="PF01467">
    <property type="entry name" value="CTP_transf_like"/>
    <property type="match status" value="1"/>
</dbReference>
<dbReference type="Gene3D" id="3.40.1190.20">
    <property type="match status" value="1"/>
</dbReference>
<dbReference type="HAMAP" id="MF_01603">
    <property type="entry name" value="HldE"/>
    <property type="match status" value="1"/>
</dbReference>
<accession>A0ABS2GD87</accession>
<dbReference type="SUPFAM" id="SSF53613">
    <property type="entry name" value="Ribokinase-like"/>
    <property type="match status" value="1"/>
</dbReference>
<evidence type="ECO:0000256" key="7">
    <source>
        <dbReference type="ARBA" id="ARBA00022840"/>
    </source>
</evidence>
<feature type="domain" description="Carbohydrate kinase PfkB" evidence="11">
    <location>
        <begin position="18"/>
        <end position="315"/>
    </location>
</feature>
<evidence type="ECO:0000259" key="12">
    <source>
        <dbReference type="Pfam" id="PF01467"/>
    </source>
</evidence>
<comment type="subunit">
    <text evidence="10">Homodimer.</text>
</comment>
<reference evidence="13 14" key="1">
    <citation type="journal article" date="2021" name="Sci. Rep.">
        <title>The distribution of antibiotic resistance genes in chicken gut microbiota commensals.</title>
        <authorList>
            <person name="Juricova H."/>
            <person name="Matiasovicova J."/>
            <person name="Kubasova T."/>
            <person name="Cejkova D."/>
            <person name="Rychlik I."/>
        </authorList>
    </citation>
    <scope>NUCLEOTIDE SEQUENCE [LARGE SCALE GENOMIC DNA]</scope>
    <source>
        <strain evidence="13 14">An537</strain>
    </source>
</reference>
<dbReference type="InterPro" id="IPR029056">
    <property type="entry name" value="Ribokinase-like"/>
</dbReference>
<dbReference type="GO" id="GO:0016301">
    <property type="term" value="F:kinase activity"/>
    <property type="evidence" value="ECO:0007669"/>
    <property type="project" value="UniProtKB-KW"/>
</dbReference>
<name>A0ABS2GD87_9FIRM</name>
<comment type="similarity">
    <text evidence="10">In the N-terminal section; belongs to the carbohydrate kinase PfkB family.</text>
</comment>
<dbReference type="InterPro" id="IPR011611">
    <property type="entry name" value="PfkB_dom"/>
</dbReference>
<dbReference type="Proteomes" id="UP000707138">
    <property type="component" value="Unassembled WGS sequence"/>
</dbReference>
<keyword evidence="3 10" id="KW-0808">Transferase</keyword>
<feature type="domain" description="Cytidyltransferase-like" evidence="12">
    <location>
        <begin position="361"/>
        <end position="453"/>
    </location>
</feature>
<evidence type="ECO:0000256" key="10">
    <source>
        <dbReference type="HAMAP-Rule" id="MF_01603"/>
    </source>
</evidence>
<evidence type="ECO:0000256" key="9">
    <source>
        <dbReference type="ARBA" id="ARBA00023277"/>
    </source>
</evidence>
<keyword evidence="7 10" id="KW-0067">ATP-binding</keyword>
<dbReference type="InterPro" id="IPR011913">
    <property type="entry name" value="RfaE_dom_I"/>
</dbReference>
<protein>
    <recommendedName>
        <fullName evidence="10">Bifunctional protein HldE</fullName>
    </recommendedName>
    <domain>
        <recommendedName>
            <fullName evidence="10">D-beta-D-heptose 7-phosphate kinase</fullName>
            <ecNumber evidence="10">2.7.1.167</ecNumber>
        </recommendedName>
        <alternativeName>
            <fullName evidence="10">D-beta-D-heptose 7-phosphotransferase</fullName>
        </alternativeName>
        <alternativeName>
            <fullName evidence="10">D-glycero-beta-D-manno-heptose-7-phosphate kinase</fullName>
        </alternativeName>
    </domain>
    <domain>
        <recommendedName>
            <fullName evidence="10">D-beta-D-heptose 1-phosphate adenylyltransferase</fullName>
            <ecNumber evidence="10">2.7.7.70</ecNumber>
        </recommendedName>
        <alternativeName>
            <fullName evidence="10">D-glycero-beta-D-manno-heptose 1-phosphate adenylyltransferase</fullName>
        </alternativeName>
    </domain>
</protein>
<dbReference type="PANTHER" id="PTHR46969">
    <property type="entry name" value="BIFUNCTIONAL PROTEIN HLDE"/>
    <property type="match status" value="1"/>
</dbReference>
<dbReference type="RefSeq" id="WP_205087374.1">
    <property type="nucleotide sequence ID" value="NZ_JACJLA010000002.1"/>
</dbReference>
<dbReference type="NCBIfam" id="TIGR00125">
    <property type="entry name" value="cyt_tran_rel"/>
    <property type="match status" value="1"/>
</dbReference>
<evidence type="ECO:0000256" key="8">
    <source>
        <dbReference type="ARBA" id="ARBA00023268"/>
    </source>
</evidence>
<comment type="pathway">
    <text evidence="10">Nucleotide-sugar biosynthesis; ADP-L-glycero-beta-D-manno-heptose biosynthesis; ADP-L-glycero-beta-D-manno-heptose from D-glycero-beta-D-manno-heptose 7-phosphate: step 3/4.</text>
</comment>
<keyword evidence="9 10" id="KW-0119">Carbohydrate metabolism</keyword>
<keyword evidence="14" id="KW-1185">Reference proteome</keyword>
<evidence type="ECO:0000259" key="11">
    <source>
        <dbReference type="Pfam" id="PF00294"/>
    </source>
</evidence>
<feature type="region of interest" description="Ribokinase" evidence="10">
    <location>
        <begin position="1"/>
        <end position="330"/>
    </location>
</feature>
<dbReference type="NCBIfam" id="TIGR02198">
    <property type="entry name" value="rfaE_dom_I"/>
    <property type="match status" value="1"/>
</dbReference>
<keyword evidence="6 10" id="KW-0418">Kinase</keyword>
<evidence type="ECO:0000256" key="1">
    <source>
        <dbReference type="ARBA" id="ARBA00002319"/>
    </source>
</evidence>
<organism evidence="13 14">
    <name type="scientific">Veillonella magna</name>
    <dbReference type="NCBI Taxonomy" id="464322"/>
    <lineage>
        <taxon>Bacteria</taxon>
        <taxon>Bacillati</taxon>
        <taxon>Bacillota</taxon>
        <taxon>Negativicutes</taxon>
        <taxon>Veillonellales</taxon>
        <taxon>Veillonellaceae</taxon>
        <taxon>Veillonella</taxon>
    </lineage>
</organism>